<name>A0A381Z2V1_9ZZZZ</name>
<evidence type="ECO:0000313" key="1">
    <source>
        <dbReference type="EMBL" id="SVA83608.1"/>
    </source>
</evidence>
<sequence>MQTQIVAGTVLLQYSALFFDPIVFRRE</sequence>
<dbReference type="EMBL" id="UINC01019755">
    <property type="protein sequence ID" value="SVA83608.1"/>
    <property type="molecule type" value="Genomic_DNA"/>
</dbReference>
<dbReference type="AlphaFoldDB" id="A0A381Z2V1"/>
<accession>A0A381Z2V1</accession>
<reference evidence="1" key="1">
    <citation type="submission" date="2018-05" db="EMBL/GenBank/DDBJ databases">
        <authorList>
            <person name="Lanie J.A."/>
            <person name="Ng W.-L."/>
            <person name="Kazmierczak K.M."/>
            <person name="Andrzejewski T.M."/>
            <person name="Davidsen T.M."/>
            <person name="Wayne K.J."/>
            <person name="Tettelin H."/>
            <person name="Glass J.I."/>
            <person name="Rusch D."/>
            <person name="Podicherti R."/>
            <person name="Tsui H.-C.T."/>
            <person name="Winkler M.E."/>
        </authorList>
    </citation>
    <scope>NUCLEOTIDE SEQUENCE</scope>
</reference>
<proteinExistence type="predicted"/>
<protein>
    <submittedName>
        <fullName evidence="1">Uncharacterized protein</fullName>
    </submittedName>
</protein>
<organism evidence="1">
    <name type="scientific">marine metagenome</name>
    <dbReference type="NCBI Taxonomy" id="408172"/>
    <lineage>
        <taxon>unclassified sequences</taxon>
        <taxon>metagenomes</taxon>
        <taxon>ecological metagenomes</taxon>
    </lineage>
</organism>
<gene>
    <name evidence="1" type="ORF">METZ01_LOCUS136462</name>
</gene>